<organism evidence="5">
    <name type="scientific">Schistosoma curassoni</name>
    <dbReference type="NCBI Taxonomy" id="6186"/>
    <lineage>
        <taxon>Eukaryota</taxon>
        <taxon>Metazoa</taxon>
        <taxon>Spiralia</taxon>
        <taxon>Lophotrochozoa</taxon>
        <taxon>Platyhelminthes</taxon>
        <taxon>Trematoda</taxon>
        <taxon>Digenea</taxon>
        <taxon>Strigeidida</taxon>
        <taxon>Schistosomatoidea</taxon>
        <taxon>Schistosomatidae</taxon>
        <taxon>Schistosoma</taxon>
    </lineage>
</organism>
<dbReference type="GO" id="GO:0098609">
    <property type="term" value="P:cell-cell adhesion"/>
    <property type="evidence" value="ECO:0007669"/>
    <property type="project" value="TreeGrafter"/>
</dbReference>
<dbReference type="WBParaSite" id="SCUD_0000622601-mRNA-1">
    <property type="protein sequence ID" value="SCUD_0000622601-mRNA-1"/>
    <property type="gene ID" value="SCUD_0000622601"/>
</dbReference>
<dbReference type="GO" id="GO:0014069">
    <property type="term" value="C:postsynaptic density"/>
    <property type="evidence" value="ECO:0007669"/>
    <property type="project" value="TreeGrafter"/>
</dbReference>
<dbReference type="InterPro" id="IPR050614">
    <property type="entry name" value="Synaptic_Scaffolding_LAP-MAGUK"/>
</dbReference>
<keyword evidence="1" id="KW-0433">Leucine-rich repeat</keyword>
<dbReference type="GO" id="GO:0045197">
    <property type="term" value="P:establishment or maintenance of epithelial cell apical/basal polarity"/>
    <property type="evidence" value="ECO:0007669"/>
    <property type="project" value="TreeGrafter"/>
</dbReference>
<evidence type="ECO:0000256" key="1">
    <source>
        <dbReference type="ARBA" id="ARBA00022614"/>
    </source>
</evidence>
<keyword evidence="4" id="KW-1185">Reference proteome</keyword>
<evidence type="ECO:0000313" key="5">
    <source>
        <dbReference type="WBParaSite" id="SCUD_0000622601-mRNA-1"/>
    </source>
</evidence>
<gene>
    <name evidence="3" type="ORF">SCUD_LOCUS6226</name>
</gene>
<dbReference type="InterPro" id="IPR003591">
    <property type="entry name" value="Leu-rich_rpt_typical-subtyp"/>
</dbReference>
<dbReference type="STRING" id="6186.A0A183JU36"/>
<dbReference type="PANTHER" id="PTHR23119:SF44">
    <property type="entry name" value="PROTEIN LAP4"/>
    <property type="match status" value="1"/>
</dbReference>
<keyword evidence="2" id="KW-0677">Repeat</keyword>
<dbReference type="InterPro" id="IPR032675">
    <property type="entry name" value="LRR_dom_sf"/>
</dbReference>
<dbReference type="InterPro" id="IPR001611">
    <property type="entry name" value="Leu-rich_rpt"/>
</dbReference>
<reference evidence="3 4" key="2">
    <citation type="submission" date="2018-11" db="EMBL/GenBank/DDBJ databases">
        <authorList>
            <consortium name="Pathogen Informatics"/>
        </authorList>
    </citation>
    <scope>NUCLEOTIDE SEQUENCE [LARGE SCALE GENOMIC DNA]</scope>
    <source>
        <strain evidence="3">Dakar</strain>
        <strain evidence="4">Dakar, Senegal</strain>
    </source>
</reference>
<dbReference type="AlphaFoldDB" id="A0A183JU36"/>
<dbReference type="Proteomes" id="UP000279833">
    <property type="component" value="Unassembled WGS sequence"/>
</dbReference>
<evidence type="ECO:0000313" key="4">
    <source>
        <dbReference type="Proteomes" id="UP000279833"/>
    </source>
</evidence>
<dbReference type="SUPFAM" id="SSF52075">
    <property type="entry name" value="Outer arm dynein light chain 1"/>
    <property type="match status" value="1"/>
</dbReference>
<dbReference type="SMART" id="SM00369">
    <property type="entry name" value="LRR_TYP"/>
    <property type="match status" value="2"/>
</dbReference>
<dbReference type="PANTHER" id="PTHR23119">
    <property type="entry name" value="DISCS LARGE"/>
    <property type="match status" value="1"/>
</dbReference>
<evidence type="ECO:0000256" key="2">
    <source>
        <dbReference type="ARBA" id="ARBA00022737"/>
    </source>
</evidence>
<dbReference type="GO" id="GO:0045211">
    <property type="term" value="C:postsynaptic membrane"/>
    <property type="evidence" value="ECO:0007669"/>
    <property type="project" value="TreeGrafter"/>
</dbReference>
<proteinExistence type="predicted"/>
<dbReference type="GO" id="GO:0016323">
    <property type="term" value="C:basolateral plasma membrane"/>
    <property type="evidence" value="ECO:0007669"/>
    <property type="project" value="TreeGrafter"/>
</dbReference>
<dbReference type="Gene3D" id="3.80.10.10">
    <property type="entry name" value="Ribonuclease Inhibitor"/>
    <property type="match status" value="1"/>
</dbReference>
<dbReference type="GO" id="GO:0043113">
    <property type="term" value="P:receptor clustering"/>
    <property type="evidence" value="ECO:0007669"/>
    <property type="project" value="TreeGrafter"/>
</dbReference>
<protein>
    <submittedName>
        <fullName evidence="5">Leucine-rich repeat-containing protein 1</fullName>
    </submittedName>
</protein>
<accession>A0A183JU36</accession>
<dbReference type="GO" id="GO:0098968">
    <property type="term" value="P:neurotransmitter receptor transport postsynaptic membrane to endosome"/>
    <property type="evidence" value="ECO:0007669"/>
    <property type="project" value="TreeGrafter"/>
</dbReference>
<evidence type="ECO:0000313" key="3">
    <source>
        <dbReference type="EMBL" id="VDP02095.1"/>
    </source>
</evidence>
<sequence>MPTAVACKQVVIAIKGLQLLEKLELRDNCLKSIPDSFADLIHLEFLDLGANEFQELSPVIGQLSRLSELWIDDNELRSLPE</sequence>
<name>A0A183JU36_9TREM</name>
<dbReference type="GO" id="GO:0098887">
    <property type="term" value="P:neurotransmitter receptor transport, endosome to postsynaptic membrane"/>
    <property type="evidence" value="ECO:0007669"/>
    <property type="project" value="TreeGrafter"/>
</dbReference>
<dbReference type="EMBL" id="UZAK01012844">
    <property type="protein sequence ID" value="VDP02095.1"/>
    <property type="molecule type" value="Genomic_DNA"/>
</dbReference>
<dbReference type="GO" id="GO:0019901">
    <property type="term" value="F:protein kinase binding"/>
    <property type="evidence" value="ECO:0007669"/>
    <property type="project" value="TreeGrafter"/>
</dbReference>
<dbReference type="Pfam" id="PF13855">
    <property type="entry name" value="LRR_8"/>
    <property type="match status" value="1"/>
</dbReference>
<reference evidence="5" key="1">
    <citation type="submission" date="2016-06" db="UniProtKB">
        <authorList>
            <consortium name="WormBaseParasite"/>
        </authorList>
    </citation>
    <scope>IDENTIFICATION</scope>
</reference>
<dbReference type="GO" id="GO:0005912">
    <property type="term" value="C:adherens junction"/>
    <property type="evidence" value="ECO:0007669"/>
    <property type="project" value="TreeGrafter"/>
</dbReference>